<organism evidence="10 11">
    <name type="scientific">Winogradskyella aurantia</name>
    <dbReference type="NCBI Taxonomy" id="1915063"/>
    <lineage>
        <taxon>Bacteria</taxon>
        <taxon>Pseudomonadati</taxon>
        <taxon>Bacteroidota</taxon>
        <taxon>Flavobacteriia</taxon>
        <taxon>Flavobacteriales</taxon>
        <taxon>Flavobacteriaceae</taxon>
        <taxon>Winogradskyella</taxon>
    </lineage>
</organism>
<dbReference type="GO" id="GO:0006534">
    <property type="term" value="P:cysteine metabolic process"/>
    <property type="evidence" value="ECO:0007669"/>
    <property type="project" value="UniProtKB-UniRule"/>
</dbReference>
<evidence type="ECO:0000313" key="10">
    <source>
        <dbReference type="EMBL" id="OZV70949.1"/>
    </source>
</evidence>
<gene>
    <name evidence="10" type="ORF">CA834_02210</name>
</gene>
<dbReference type="Pfam" id="PF00266">
    <property type="entry name" value="Aminotran_5"/>
    <property type="match status" value="1"/>
</dbReference>
<dbReference type="SUPFAM" id="SSF53383">
    <property type="entry name" value="PLP-dependent transferases"/>
    <property type="match status" value="1"/>
</dbReference>
<dbReference type="EMBL" id="NGJN01000001">
    <property type="protein sequence ID" value="OZV70949.1"/>
    <property type="molecule type" value="Genomic_DNA"/>
</dbReference>
<comment type="function">
    <text evidence="2 8">Catalyzes the removal of elemental sulfur and selenium atoms from L-cysteine, L-cystine, L-selenocysteine, and L-selenocystine to produce L-alanine.</text>
</comment>
<evidence type="ECO:0000256" key="6">
    <source>
        <dbReference type="ARBA" id="ARBA00050776"/>
    </source>
</evidence>
<dbReference type="EC" id="2.8.1.7" evidence="8"/>
<dbReference type="InterPro" id="IPR020578">
    <property type="entry name" value="Aminotrans_V_PyrdxlP_BS"/>
</dbReference>
<evidence type="ECO:0000313" key="11">
    <source>
        <dbReference type="Proteomes" id="UP000216840"/>
    </source>
</evidence>
<keyword evidence="10" id="KW-0032">Aminotransferase</keyword>
<keyword evidence="5 8" id="KW-0663">Pyridoxal phosphate</keyword>
<dbReference type="PIRSF" id="PIRSF005572">
    <property type="entry name" value="NifS"/>
    <property type="match status" value="1"/>
</dbReference>
<accession>A0A265V079</accession>
<dbReference type="InterPro" id="IPR016454">
    <property type="entry name" value="Cysteine_dSase"/>
</dbReference>
<dbReference type="InterPro" id="IPR000192">
    <property type="entry name" value="Aminotrans_V_dom"/>
</dbReference>
<evidence type="ECO:0000256" key="5">
    <source>
        <dbReference type="ARBA" id="ARBA00022898"/>
    </source>
</evidence>
<comment type="catalytic activity">
    <reaction evidence="6 8">
        <text>(sulfur carrier)-H + L-cysteine = (sulfur carrier)-SH + L-alanine</text>
        <dbReference type="Rhea" id="RHEA:43892"/>
        <dbReference type="Rhea" id="RHEA-COMP:14737"/>
        <dbReference type="Rhea" id="RHEA-COMP:14739"/>
        <dbReference type="ChEBI" id="CHEBI:29917"/>
        <dbReference type="ChEBI" id="CHEBI:35235"/>
        <dbReference type="ChEBI" id="CHEBI:57972"/>
        <dbReference type="ChEBI" id="CHEBI:64428"/>
        <dbReference type="EC" id="2.8.1.7"/>
    </reaction>
</comment>
<comment type="similarity">
    <text evidence="3 8">Belongs to the class-V pyridoxal-phosphate-dependent aminotransferase family. Csd subfamily.</text>
</comment>
<dbReference type="Gene3D" id="3.90.1150.10">
    <property type="entry name" value="Aspartate Aminotransferase, domain 1"/>
    <property type="match status" value="1"/>
</dbReference>
<dbReference type="OrthoDB" id="9804366at2"/>
<protein>
    <recommendedName>
        <fullName evidence="8">Cysteine desulfurase</fullName>
        <ecNumber evidence="8">2.8.1.7</ecNumber>
    </recommendedName>
</protein>
<dbReference type="InterPro" id="IPR015421">
    <property type="entry name" value="PyrdxlP-dep_Trfase_major"/>
</dbReference>
<dbReference type="InterPro" id="IPR015422">
    <property type="entry name" value="PyrdxlP-dep_Trfase_small"/>
</dbReference>
<comment type="caution">
    <text evidence="10">The sequence shown here is derived from an EMBL/GenBank/DDBJ whole genome shotgun (WGS) entry which is preliminary data.</text>
</comment>
<dbReference type="NCBIfam" id="TIGR01979">
    <property type="entry name" value="sufS"/>
    <property type="match status" value="1"/>
</dbReference>
<dbReference type="InterPro" id="IPR015424">
    <property type="entry name" value="PyrdxlP-dep_Trfase"/>
</dbReference>
<evidence type="ECO:0000256" key="7">
    <source>
        <dbReference type="RuleBase" id="RU004504"/>
    </source>
</evidence>
<evidence type="ECO:0000256" key="3">
    <source>
        <dbReference type="ARBA" id="ARBA00010447"/>
    </source>
</evidence>
<feature type="domain" description="Aminotransferase class V" evidence="9">
    <location>
        <begin position="32"/>
        <end position="400"/>
    </location>
</feature>
<evidence type="ECO:0000256" key="4">
    <source>
        <dbReference type="ARBA" id="ARBA00022679"/>
    </source>
</evidence>
<proteinExistence type="inferred from homology"/>
<comment type="cofactor">
    <cofactor evidence="1 7">
        <name>pyridoxal 5'-phosphate</name>
        <dbReference type="ChEBI" id="CHEBI:597326"/>
    </cofactor>
</comment>
<dbReference type="RefSeq" id="WP_094967024.1">
    <property type="nucleotide sequence ID" value="NZ_NGJN01000001.1"/>
</dbReference>
<dbReference type="GO" id="GO:0031071">
    <property type="term" value="F:cysteine desulfurase activity"/>
    <property type="evidence" value="ECO:0007669"/>
    <property type="project" value="UniProtKB-UniRule"/>
</dbReference>
<keyword evidence="4 8" id="KW-0808">Transferase</keyword>
<reference evidence="10 11" key="1">
    <citation type="submission" date="2017-05" db="EMBL/GenBank/DDBJ databases">
        <title>The draft genome sequence of Idiomarina salinarum WNB302.</title>
        <authorList>
            <person name="Sun Y."/>
            <person name="Chen B."/>
            <person name="Du Z."/>
        </authorList>
    </citation>
    <scope>NUCLEOTIDE SEQUENCE [LARGE SCALE GENOMIC DNA]</scope>
    <source>
        <strain evidence="10 11">WNB302</strain>
    </source>
</reference>
<dbReference type="Proteomes" id="UP000216840">
    <property type="component" value="Unassembled WGS sequence"/>
</dbReference>
<dbReference type="Gene3D" id="3.40.640.10">
    <property type="entry name" value="Type I PLP-dependent aspartate aminotransferase-like (Major domain)"/>
    <property type="match status" value="1"/>
</dbReference>
<dbReference type="CDD" id="cd06453">
    <property type="entry name" value="SufS_like"/>
    <property type="match status" value="1"/>
</dbReference>
<name>A0A265V079_9FLAO</name>
<evidence type="ECO:0000259" key="9">
    <source>
        <dbReference type="Pfam" id="PF00266"/>
    </source>
</evidence>
<dbReference type="AlphaFoldDB" id="A0A265V079"/>
<dbReference type="PROSITE" id="PS00595">
    <property type="entry name" value="AA_TRANSFER_CLASS_5"/>
    <property type="match status" value="1"/>
</dbReference>
<dbReference type="PANTHER" id="PTHR43586">
    <property type="entry name" value="CYSTEINE DESULFURASE"/>
    <property type="match status" value="1"/>
</dbReference>
<dbReference type="InterPro" id="IPR010970">
    <property type="entry name" value="Cys_dSase_SufS"/>
</dbReference>
<evidence type="ECO:0000256" key="8">
    <source>
        <dbReference type="RuleBase" id="RU004506"/>
    </source>
</evidence>
<evidence type="ECO:0000256" key="1">
    <source>
        <dbReference type="ARBA" id="ARBA00001933"/>
    </source>
</evidence>
<evidence type="ECO:0000256" key="2">
    <source>
        <dbReference type="ARBA" id="ARBA00002824"/>
    </source>
</evidence>
<dbReference type="GO" id="GO:0008483">
    <property type="term" value="F:transaminase activity"/>
    <property type="evidence" value="ECO:0007669"/>
    <property type="project" value="UniProtKB-KW"/>
</dbReference>
<sequence>MNLVKEHAAFDVETIRKDFPILKRKINGKPLVYFDNAATSQTPQQVIDVIVDYYSNYNANIHRGVHSLSQEATDAYEQSRQKIQKHFNAAHSHEIIFTSGTTHGINLVASGFSSLLKVGDEILVSALEHHSNIVPWQMLCERTGAELKVIPMNEAGELILSEFDALLNENTKLVFVNHISNALGTINPIEYIIEKAHAYGAAVLVDGAQSCPHLKPDVQKLNVDFYVCSAHKICGPTGIGMLYGKEKWLKALPPYQGGGEMIAEVTFEKTSYADLPHKFEAGTPNVCGGIAFGAALDYMNAIGFNAIAKYEQELLSYATGKLSEIEGMKIYGTAKEKTSVISFNVGNIHPYDIGTILDKMGIAVRTGHHCAQPIMDYYQIPGTIRASFMFYNTKEEIDVFIAALKKAIMMLS</sequence>
<keyword evidence="11" id="KW-1185">Reference proteome</keyword>
<dbReference type="PANTHER" id="PTHR43586:SF8">
    <property type="entry name" value="CYSTEINE DESULFURASE 1, CHLOROPLASTIC"/>
    <property type="match status" value="1"/>
</dbReference>
<dbReference type="GO" id="GO:0030170">
    <property type="term" value="F:pyridoxal phosphate binding"/>
    <property type="evidence" value="ECO:0007669"/>
    <property type="project" value="UniProtKB-UniRule"/>
</dbReference>